<evidence type="ECO:0000256" key="1">
    <source>
        <dbReference type="SAM" id="Phobius"/>
    </source>
</evidence>
<evidence type="ECO:0000313" key="5">
    <source>
        <dbReference type="Proteomes" id="UP000015354"/>
    </source>
</evidence>
<evidence type="ECO:0000259" key="2">
    <source>
        <dbReference type="PROSITE" id="PS50011"/>
    </source>
</evidence>
<keyword evidence="5" id="KW-1185">Reference proteome</keyword>
<dbReference type="SMART" id="SM00220">
    <property type="entry name" value="S_TKc"/>
    <property type="match status" value="1"/>
</dbReference>
<sequence length="594" mass="66482">MDTDWTDPHNCCFLHYMTFPFSPFPTLYPGNQKSVVHFYVFASAFLRLRCAKTACAPSILSVLCCSFSFILLSCFLLLLLVFLVAVRLSMGVSQTRHRNVLRSRARGGRPQEHGTLYCSLCLVSLPTHPRDDTFCCRCSRPVCRRCSSRRQYRSKRYPPSCLCAVCGHEQSHNLLQHVSRDVWVVLYAFCDHHTQQCLLELCHATQMGVILPFPYAPLGWGCFFQERRFLSKGANGTVYLSTLHSAAPHTTPALGAEAPTAWSWRGGMQVTVKAIDKRNIFSISRWRHIQNEAATQQRCRSPHVAELLCVVQGPSEVYMVLPYYPRGDLFHWIVQQQIPKERDVMLIARQLLEALHYMHKRCSVVHRDVKPENILYDCDEHNNFNVFLTDFGYAKYFCSTAEECSTNGCHCSEEMVSASPQGTLGFAAPEVLSAYKMKKQGGANAMTPVELLQRMDVFAAGVTLCILLTGCEPFRSASAESFTKAVERGIDFSGPEWTYASTAAQRLLRQMTALRAADRPSVKQCLGSDWLCCASSPAVPHTHSSPVTASVRHPMGSLQRNANLVYTQDDDGRVGAMLRPSVESGCITNGDVAQ</sequence>
<evidence type="ECO:0000313" key="4">
    <source>
        <dbReference type="EMBL" id="EPY32906.1"/>
    </source>
</evidence>
<keyword evidence="1" id="KW-0812">Transmembrane</keyword>
<dbReference type="OrthoDB" id="541276at2759"/>
<dbReference type="InterPro" id="IPR008271">
    <property type="entry name" value="Ser/Thr_kinase_AS"/>
</dbReference>
<organism evidence="4 5">
    <name type="scientific">Strigomonas culicis</name>
    <dbReference type="NCBI Taxonomy" id="28005"/>
    <lineage>
        <taxon>Eukaryota</taxon>
        <taxon>Discoba</taxon>
        <taxon>Euglenozoa</taxon>
        <taxon>Kinetoplastea</taxon>
        <taxon>Metakinetoplastina</taxon>
        <taxon>Trypanosomatida</taxon>
        <taxon>Trypanosomatidae</taxon>
        <taxon>Strigomonadinae</taxon>
        <taxon>Strigomonas</taxon>
    </lineage>
</organism>
<dbReference type="PROSITE" id="PS50011">
    <property type="entry name" value="PROTEIN_KINASE_DOM"/>
    <property type="match status" value="1"/>
</dbReference>
<dbReference type="Gene3D" id="1.10.510.10">
    <property type="entry name" value="Transferase(Phosphotransferase) domain 1"/>
    <property type="match status" value="1"/>
</dbReference>
<accession>S9W0B5</accession>
<dbReference type="Pfam" id="PF00069">
    <property type="entry name" value="Pkinase"/>
    <property type="match status" value="1"/>
</dbReference>
<proteinExistence type="predicted"/>
<feature type="transmembrane region" description="Helical" evidence="1">
    <location>
        <begin position="30"/>
        <end position="48"/>
    </location>
</feature>
<keyword evidence="1" id="KW-1133">Transmembrane helix</keyword>
<name>S9W0B5_9TRYP</name>
<protein>
    <submittedName>
        <fullName evidence="4">Protein kinase</fullName>
    </submittedName>
</protein>
<keyword evidence="4" id="KW-0808">Transferase</keyword>
<dbReference type="EMBL" id="ATMH01004764">
    <property type="protein sequence ID" value="EPY29022.1"/>
    <property type="molecule type" value="Genomic_DNA"/>
</dbReference>
<dbReference type="SUPFAM" id="SSF56112">
    <property type="entry name" value="Protein kinase-like (PK-like)"/>
    <property type="match status" value="1"/>
</dbReference>
<dbReference type="EMBL" id="ATMH01002583">
    <property type="protein sequence ID" value="EPY32906.1"/>
    <property type="molecule type" value="Genomic_DNA"/>
</dbReference>
<dbReference type="InterPro" id="IPR011009">
    <property type="entry name" value="Kinase-like_dom_sf"/>
</dbReference>
<dbReference type="AlphaFoldDB" id="S9W0B5"/>
<gene>
    <name evidence="4" type="ORF">STCU_02583</name>
    <name evidence="3" type="ORF">STCU_04764</name>
</gene>
<dbReference type="GO" id="GO:0005524">
    <property type="term" value="F:ATP binding"/>
    <property type="evidence" value="ECO:0007669"/>
    <property type="project" value="InterPro"/>
</dbReference>
<keyword evidence="1" id="KW-0472">Membrane</keyword>
<feature type="domain" description="Protein kinase" evidence="2">
    <location>
        <begin position="224"/>
        <end position="531"/>
    </location>
</feature>
<dbReference type="PANTHER" id="PTHR24347">
    <property type="entry name" value="SERINE/THREONINE-PROTEIN KINASE"/>
    <property type="match status" value="1"/>
</dbReference>
<feature type="transmembrane region" description="Helical" evidence="1">
    <location>
        <begin position="60"/>
        <end position="86"/>
    </location>
</feature>
<dbReference type="InterPro" id="IPR000719">
    <property type="entry name" value="Prot_kinase_dom"/>
</dbReference>
<comment type="caution">
    <text evidence="4">The sequence shown here is derived from an EMBL/GenBank/DDBJ whole genome shotgun (WGS) entry which is preliminary data.</text>
</comment>
<keyword evidence="4" id="KW-0418">Kinase</keyword>
<dbReference type="PROSITE" id="PS00108">
    <property type="entry name" value="PROTEIN_KINASE_ST"/>
    <property type="match status" value="1"/>
</dbReference>
<evidence type="ECO:0000313" key="3">
    <source>
        <dbReference type="EMBL" id="EPY29022.1"/>
    </source>
</evidence>
<reference evidence="4 5" key="1">
    <citation type="journal article" date="2013" name="PLoS ONE">
        <title>Predicting the Proteins of Angomonas deanei, Strigomonas culicis and Their Respective Endosymbionts Reveals New Aspects of the Trypanosomatidae Family.</title>
        <authorList>
            <person name="Motta M.C."/>
            <person name="Martins A.C."/>
            <person name="de Souza S.S."/>
            <person name="Catta-Preta C.M."/>
            <person name="Silva R."/>
            <person name="Klein C.C."/>
            <person name="de Almeida L.G."/>
            <person name="de Lima Cunha O."/>
            <person name="Ciapina L.P."/>
            <person name="Brocchi M."/>
            <person name="Colabardini A.C."/>
            <person name="de Araujo Lima B."/>
            <person name="Machado C.R."/>
            <person name="de Almeida Soares C.M."/>
            <person name="Probst C.M."/>
            <person name="de Menezes C.B."/>
            <person name="Thompson C.E."/>
            <person name="Bartholomeu D.C."/>
            <person name="Gradia D.F."/>
            <person name="Pavoni D.P."/>
            <person name="Grisard E.C."/>
            <person name="Fantinatti-Garboggini F."/>
            <person name="Marchini F.K."/>
            <person name="Rodrigues-Luiz G.F."/>
            <person name="Wagner G."/>
            <person name="Goldman G.H."/>
            <person name="Fietto J.L."/>
            <person name="Elias M.C."/>
            <person name="Goldman M.H."/>
            <person name="Sagot M.F."/>
            <person name="Pereira M."/>
            <person name="Stoco P.H."/>
            <person name="de Mendonca-Neto R.P."/>
            <person name="Teixeira S.M."/>
            <person name="Maciel T.E."/>
            <person name="de Oliveira Mendes T.A."/>
            <person name="Urmenyi T.P."/>
            <person name="de Souza W."/>
            <person name="Schenkman S."/>
            <person name="de Vasconcelos A.T."/>
        </authorList>
    </citation>
    <scope>NUCLEOTIDE SEQUENCE [LARGE SCALE GENOMIC DNA]</scope>
</reference>
<dbReference type="Proteomes" id="UP000015354">
    <property type="component" value="Unassembled WGS sequence"/>
</dbReference>
<dbReference type="GO" id="GO:0004672">
    <property type="term" value="F:protein kinase activity"/>
    <property type="evidence" value="ECO:0007669"/>
    <property type="project" value="InterPro"/>
</dbReference>
<reference evidence="4" key="2">
    <citation type="submission" date="2013-03" db="EMBL/GenBank/DDBJ databases">
        <authorList>
            <person name="Motta M.C.M."/>
            <person name="Martins A.C.A."/>
            <person name="Preta C.M.C.C."/>
            <person name="Silva R."/>
            <person name="de Souza S.S."/>
            <person name="Klein C.C."/>
            <person name="de Almeida L.G.P."/>
            <person name="Cunha O.L."/>
            <person name="Colabardini A.C."/>
            <person name="Lima B.A."/>
            <person name="Machado C.R."/>
            <person name="Soares C.M.A."/>
            <person name="de Menezes C.B.A."/>
            <person name="Bartolomeu D.C."/>
            <person name="Grisard E.C."/>
            <person name="Fantinatti-Garboggini F."/>
            <person name="Rodrigues-Luiz G.F."/>
            <person name="Wagner G."/>
            <person name="Goldman G.H."/>
            <person name="Fietto J.L.R."/>
            <person name="Ciapina L.P."/>
            <person name="Brocchi M."/>
            <person name="Elias M.C."/>
            <person name="Goldman M.H.S."/>
            <person name="Sagot M.-F."/>
            <person name="Pereira M."/>
            <person name="Stoco P.H."/>
            <person name="Teixeira S.M.R."/>
            <person name="de Mendonca-Neto R.P."/>
            <person name="Maciel T.E.F."/>
            <person name="Mendes T.A.O."/>
            <person name="Urmenyi T.P."/>
            <person name="Teixeira M.M.G."/>
            <person name="de Camargo E.F.P."/>
            <person name="de Sousa W."/>
            <person name="Schenkman S."/>
            <person name="de Vasconcelos A.T.R."/>
        </authorList>
    </citation>
    <scope>NUCLEOTIDE SEQUENCE</scope>
</reference>